<keyword evidence="3" id="KW-0378">Hydrolase</keyword>
<evidence type="ECO:0000313" key="3">
    <source>
        <dbReference type="EMBL" id="MEN3067976.1"/>
    </source>
</evidence>
<feature type="domain" description="TtsA-like Glycoside hydrolase family 108" evidence="1">
    <location>
        <begin position="9"/>
        <end position="97"/>
    </location>
</feature>
<dbReference type="Proteomes" id="UP001410394">
    <property type="component" value="Unassembled WGS sequence"/>
</dbReference>
<dbReference type="EMBL" id="JBDIVE010000002">
    <property type="protein sequence ID" value="MEN3067976.1"/>
    <property type="molecule type" value="Genomic_DNA"/>
</dbReference>
<dbReference type="Gene3D" id="1.20.141.10">
    <property type="entry name" value="Chitosanase, subunit A, domain 1"/>
    <property type="match status" value="1"/>
</dbReference>
<dbReference type="Pfam" id="PF09374">
    <property type="entry name" value="PG_binding_3"/>
    <property type="match status" value="1"/>
</dbReference>
<dbReference type="SUPFAM" id="SSF53955">
    <property type="entry name" value="Lysozyme-like"/>
    <property type="match status" value="1"/>
</dbReference>
<evidence type="ECO:0000259" key="2">
    <source>
        <dbReference type="Pfam" id="PF09374"/>
    </source>
</evidence>
<feature type="domain" description="Peptidoglycan binding" evidence="2">
    <location>
        <begin position="111"/>
        <end position="166"/>
    </location>
</feature>
<dbReference type="InterPro" id="IPR008565">
    <property type="entry name" value="TtsA-like_GH18_dom"/>
</dbReference>
<organism evidence="3 4">
    <name type="scientific">Uliginosibacterium sediminicola</name>
    <dbReference type="NCBI Taxonomy" id="2024550"/>
    <lineage>
        <taxon>Bacteria</taxon>
        <taxon>Pseudomonadati</taxon>
        <taxon>Pseudomonadota</taxon>
        <taxon>Betaproteobacteria</taxon>
        <taxon>Rhodocyclales</taxon>
        <taxon>Zoogloeaceae</taxon>
        <taxon>Uliginosibacterium</taxon>
    </lineage>
</organism>
<evidence type="ECO:0000259" key="1">
    <source>
        <dbReference type="Pfam" id="PF05838"/>
    </source>
</evidence>
<dbReference type="GO" id="GO:0016787">
    <property type="term" value="F:hydrolase activity"/>
    <property type="evidence" value="ECO:0007669"/>
    <property type="project" value="UniProtKB-KW"/>
</dbReference>
<dbReference type="RefSeq" id="WP_345918739.1">
    <property type="nucleotide sequence ID" value="NZ_JBDIVE010000002.1"/>
</dbReference>
<dbReference type="Pfam" id="PF05838">
    <property type="entry name" value="Glyco_hydro_108"/>
    <property type="match status" value="1"/>
</dbReference>
<dbReference type="InterPro" id="IPR023346">
    <property type="entry name" value="Lysozyme-like_dom_sf"/>
</dbReference>
<proteinExistence type="predicted"/>
<sequence>MADFNPAFDIMIRNEGGYQLTNVAGDRGGQTYAGIARNMHPEWPGWRIIDRGDMGNLELSQLVRDFYKANYWDRVSGDGISRQAIAESIFDFAVNAGPAVAAKLAQLVVGAVPDGRIGPKTLDALNALEEGVFVLKYAIAKVARYAEICNKDRSQSKFLLGWINRTMKGLA</sequence>
<dbReference type="InterPro" id="IPR018537">
    <property type="entry name" value="Peptidoglycan-bd_3"/>
</dbReference>
<reference evidence="3 4" key="1">
    <citation type="journal article" date="2018" name="Int. J. Syst. Evol. Microbiol.">
        <title>Uliginosibacterium sediminicola sp. nov., isolated from freshwater sediment.</title>
        <authorList>
            <person name="Hwang W.M."/>
            <person name="Kim S.M."/>
            <person name="Kang K."/>
            <person name="Ahn T.Y."/>
        </authorList>
    </citation>
    <scope>NUCLEOTIDE SEQUENCE [LARGE SCALE GENOMIC DNA]</scope>
    <source>
        <strain evidence="3 4">M1-21</strain>
    </source>
</reference>
<gene>
    <name evidence="3" type="ORF">ABDB84_05745</name>
</gene>
<keyword evidence="4" id="KW-1185">Reference proteome</keyword>
<name>A0ABU9YWN0_9RHOO</name>
<evidence type="ECO:0000313" key="4">
    <source>
        <dbReference type="Proteomes" id="UP001410394"/>
    </source>
</evidence>
<accession>A0ABU9YWN0</accession>
<comment type="caution">
    <text evidence="3">The sequence shown here is derived from an EMBL/GenBank/DDBJ whole genome shotgun (WGS) entry which is preliminary data.</text>
</comment>
<protein>
    <submittedName>
        <fullName evidence="3">Glycosyl hydrolase 108 family protein</fullName>
    </submittedName>
</protein>